<feature type="domain" description="GST C-terminal" evidence="4">
    <location>
        <begin position="86"/>
        <end position="215"/>
    </location>
</feature>
<dbReference type="InterPro" id="IPR036282">
    <property type="entry name" value="Glutathione-S-Trfase_C_sf"/>
</dbReference>
<dbReference type="SUPFAM" id="SSF52833">
    <property type="entry name" value="Thioredoxin-like"/>
    <property type="match status" value="1"/>
</dbReference>
<dbReference type="PANTHER" id="PTHR44051:SF19">
    <property type="entry name" value="DISULFIDE-BOND OXIDOREDUCTASE YFCG"/>
    <property type="match status" value="1"/>
</dbReference>
<dbReference type="InterPro" id="IPR036249">
    <property type="entry name" value="Thioredoxin-like_sf"/>
</dbReference>
<evidence type="ECO:0000256" key="2">
    <source>
        <dbReference type="ARBA" id="ARBA00022679"/>
    </source>
</evidence>
<dbReference type="SUPFAM" id="SSF47616">
    <property type="entry name" value="GST C-terminal domain-like"/>
    <property type="match status" value="1"/>
</dbReference>
<dbReference type="FunFam" id="3.40.30.10:FF:000039">
    <property type="entry name" value="Glutathione S-transferase domain"/>
    <property type="match status" value="1"/>
</dbReference>
<dbReference type="SFLD" id="SFLDG01150">
    <property type="entry name" value="Main.1:_Beta-like"/>
    <property type="match status" value="1"/>
</dbReference>
<dbReference type="CDD" id="cd03180">
    <property type="entry name" value="GST_C_2"/>
    <property type="match status" value="1"/>
</dbReference>
<evidence type="ECO:0000313" key="5">
    <source>
        <dbReference type="EMBL" id="GGF81296.1"/>
    </source>
</evidence>
<dbReference type="Pfam" id="PF13417">
    <property type="entry name" value="GST_N_3"/>
    <property type="match status" value="1"/>
</dbReference>
<dbReference type="EMBL" id="BMCT01000008">
    <property type="protein sequence ID" value="GGF81296.1"/>
    <property type="molecule type" value="Genomic_DNA"/>
</dbReference>
<evidence type="ECO:0000259" key="4">
    <source>
        <dbReference type="PROSITE" id="PS50405"/>
    </source>
</evidence>
<dbReference type="PROSITE" id="PS50405">
    <property type="entry name" value="GST_CTER"/>
    <property type="match status" value="1"/>
</dbReference>
<name>A0A917FFW7_9HYPH</name>
<dbReference type="Gene3D" id="1.20.1050.10">
    <property type="match status" value="1"/>
</dbReference>
<evidence type="ECO:0000313" key="6">
    <source>
        <dbReference type="Proteomes" id="UP000606044"/>
    </source>
</evidence>
<comment type="caution">
    <text evidence="5">The sequence shown here is derived from an EMBL/GenBank/DDBJ whole genome shotgun (WGS) entry which is preliminary data.</text>
</comment>
<accession>A0A917FFW7</accession>
<dbReference type="SFLD" id="SFLDG00358">
    <property type="entry name" value="Main_(cytGST)"/>
    <property type="match status" value="1"/>
</dbReference>
<dbReference type="PANTHER" id="PTHR44051">
    <property type="entry name" value="GLUTATHIONE S-TRANSFERASE-RELATED"/>
    <property type="match status" value="1"/>
</dbReference>
<dbReference type="SFLD" id="SFLDS00019">
    <property type="entry name" value="Glutathione_Transferase_(cytos"/>
    <property type="match status" value="1"/>
</dbReference>
<proteinExistence type="inferred from homology"/>
<dbReference type="AlphaFoldDB" id="A0A917FFW7"/>
<gene>
    <name evidence="5" type="ORF">GCM10007301_46790</name>
</gene>
<reference evidence="5" key="2">
    <citation type="submission" date="2020-09" db="EMBL/GenBank/DDBJ databases">
        <authorList>
            <person name="Sun Q."/>
            <person name="Sedlacek I."/>
        </authorList>
    </citation>
    <scope>NUCLEOTIDE SEQUENCE</scope>
    <source>
        <strain evidence="5">CCM 7897</strain>
    </source>
</reference>
<sequence length="215" mass="24546">MLKIYGRRNSSNVQKVMWLVGELDLPHEHIPAGGPFGLNDTPEFRAVNPHGKVPVIDHDGCTIWESHTILRYLAATFGAPAFWPQDAGERSLADRWMDWALASLNHAFINEVFWTFYRTPEAQRDWPRIKRGLAACEAHMTLLDRWLADRPFMIGSSLSPADIAVGTPLYRYFNIDIERPPLPNVEAYYARLTTRPAYAGHVMVDFADLYGRQSF</sequence>
<evidence type="ECO:0000259" key="3">
    <source>
        <dbReference type="PROSITE" id="PS50404"/>
    </source>
</evidence>
<evidence type="ECO:0000256" key="1">
    <source>
        <dbReference type="ARBA" id="ARBA00007409"/>
    </source>
</evidence>
<dbReference type="GO" id="GO:0016740">
    <property type="term" value="F:transferase activity"/>
    <property type="evidence" value="ECO:0007669"/>
    <property type="project" value="UniProtKB-KW"/>
</dbReference>
<keyword evidence="6" id="KW-1185">Reference proteome</keyword>
<comment type="similarity">
    <text evidence="1">Belongs to the GST superfamily.</text>
</comment>
<organism evidence="5 6">
    <name type="scientific">Azorhizobium oxalatiphilum</name>
    <dbReference type="NCBI Taxonomy" id="980631"/>
    <lineage>
        <taxon>Bacteria</taxon>
        <taxon>Pseudomonadati</taxon>
        <taxon>Pseudomonadota</taxon>
        <taxon>Alphaproteobacteria</taxon>
        <taxon>Hyphomicrobiales</taxon>
        <taxon>Xanthobacteraceae</taxon>
        <taxon>Azorhizobium</taxon>
    </lineage>
</organism>
<protein>
    <submittedName>
        <fullName evidence="5">Glutathione S-transferase</fullName>
    </submittedName>
</protein>
<dbReference type="InterPro" id="IPR040079">
    <property type="entry name" value="Glutathione_S-Trfase"/>
</dbReference>
<reference evidence="5" key="1">
    <citation type="journal article" date="2014" name="Int. J. Syst. Evol. Microbiol.">
        <title>Complete genome sequence of Corynebacterium casei LMG S-19264T (=DSM 44701T), isolated from a smear-ripened cheese.</title>
        <authorList>
            <consortium name="US DOE Joint Genome Institute (JGI-PGF)"/>
            <person name="Walter F."/>
            <person name="Albersmeier A."/>
            <person name="Kalinowski J."/>
            <person name="Ruckert C."/>
        </authorList>
    </citation>
    <scope>NUCLEOTIDE SEQUENCE</scope>
    <source>
        <strain evidence="5">CCM 7897</strain>
    </source>
</reference>
<dbReference type="Gene3D" id="3.40.30.10">
    <property type="entry name" value="Glutaredoxin"/>
    <property type="match status" value="1"/>
</dbReference>
<dbReference type="RefSeq" id="WP_188583146.1">
    <property type="nucleotide sequence ID" value="NZ_BMCT01000008.1"/>
</dbReference>
<dbReference type="Pfam" id="PF13410">
    <property type="entry name" value="GST_C_2"/>
    <property type="match status" value="1"/>
</dbReference>
<dbReference type="Proteomes" id="UP000606044">
    <property type="component" value="Unassembled WGS sequence"/>
</dbReference>
<dbReference type="InterPro" id="IPR010987">
    <property type="entry name" value="Glutathione-S-Trfase_C-like"/>
</dbReference>
<dbReference type="CDD" id="cd03047">
    <property type="entry name" value="GST_N_2"/>
    <property type="match status" value="1"/>
</dbReference>
<feature type="domain" description="GST N-terminal" evidence="3">
    <location>
        <begin position="1"/>
        <end position="81"/>
    </location>
</feature>
<dbReference type="InterPro" id="IPR004045">
    <property type="entry name" value="Glutathione_S-Trfase_N"/>
</dbReference>
<dbReference type="PROSITE" id="PS50404">
    <property type="entry name" value="GST_NTER"/>
    <property type="match status" value="1"/>
</dbReference>
<keyword evidence="2" id="KW-0808">Transferase</keyword>